<dbReference type="InterPro" id="IPR022644">
    <property type="entry name" value="De-COase2_N"/>
</dbReference>
<dbReference type="SUPFAM" id="SSF51419">
    <property type="entry name" value="PLP-binding barrel"/>
    <property type="match status" value="1"/>
</dbReference>
<dbReference type="EMBL" id="KI928022">
    <property type="protein sequence ID" value="ETW28693.1"/>
    <property type="molecule type" value="Genomic_DNA"/>
</dbReference>
<comment type="similarity">
    <text evidence="4 10">Belongs to the Orn/Lys/Arg decarboxylase class-II family.</text>
</comment>
<dbReference type="Gene3D" id="3.60.90.10">
    <property type="entry name" value="S-adenosylmethionine decarboxylase"/>
    <property type="match status" value="2"/>
</dbReference>
<sequence>MNGIFEGIEKRVVIKLKESFFKGNRNVNSFLDIPKELWEEKLKYIGCSIVSEISEDKNERRGERCRVYLLSESSLYIFDDSLFIKTCGKTRVLFFIPFVVDLLIYHMDNVGIIEKNCVYDETFIENEKFHNIAEFIKEHFLYCFFTHMNYRNKTKDGYFEQEYPHKSLEDEKKFFEFFFKNVQMYNTHLPMEKMHYIFFYSSDDVHMTDIASTFKFCSEIHLFGINKYNEKNQFHDAYLNNKSLNLFARVHEDNLKLYDSSDADKEVTTHIYSTRGTYEDTGMVNCVDVIYKNESTLLNRNNIENIPSIENKESNNNSRCCHNNNYSGSCHNIVSVVPSERNNDHVHHRHYEDTLNRSNISAEDNNRNAQPEKEKDEDVRRDDEENKVLIKMIDTNLYECINYNKESFLYNEFYFTPCGYSCNVSEKNNYFCVHYSPEDSVSYVSVEVSSNLSCDRFLDFMHKQLNFYNGKYMFMINYVFCEESNNMSKMVPDDDNNNYSSGKSCVYYQDLNKKEKEEYYRLNKKLRNDLFINSKQFYELHTFTERTVGFMRVQYFVYKLRDVVKCVEKETLLARSSSCLFMFNNIKRNDVHDDYVTKSSNGGVIKQLTERDVDDMYEYALNFCKQNKIVVVDTNTFFFDASKRKENLIKLEKIQTNEKDEYEEKDEVYRMGNNELSSLDHLDSKNNLIHMYYEKNKCDIINKDDENSTIATNNNDNNNDSSSYDKSITISRSSSCNNSHLSYSSFDNNHGNEKMKDYISVDENNNNNNNNNNKNNNVLLTLQRNSDDENGKDKDNEKNDVSLENNMEKNYKEEIWNYYTKNKVEVKTLEKVLNENIDTSVVCINLQKILAQYVRFKKNLPHVTPFYSVKSNNDEVVIKFLYGLNCNFDCASIGEISKVIKLLPNLSRDRIIFANTIKSINSLIYARKENINLCTFDNLDELKKIYKYHPKCSLILRINVDFKNYKSYMSSKYGANEYEWEEMLLYAKKHNLNIVGVSFHVGSNTKNLFDFCLAIKLCRDVFDMSSNMGFNFYIINLGGGYPEELEYDNAKKHDKIHYCTLSLQEIKKDIQKFLNEETFLKTKYGYYSFEKISLAINMSIDHYFSHMKDNLRVICEPGRYMVAASSTLAVKIIGKRRPTFQGIMLKDLKDHYDPLNFAQQENKKQDETKINHNNDNNDNNSNDNNNNNNNQKGGQGNIMNDLIITSTNDSTNKKNDHSSSQVIQNVSCTIRDKEGDNIKINTHTINNPNINGKENTVDGDNINIAHKNIGNNFSSSNSKLGNITNIKKKVVNINDNRYNYFSYYVSDSIYGCFSGIIFDEYNRCPIYVIKNKNNPNQNFMNFNLYLANVFGQSCDGLDMINSITYLPECYINDWLLYEYAGAYTFVSSSNFNGFKKCKKVYIFPESKPSLKGQPNKHCNNIQEQENKDELINKDIPSNNKTDNKENNHIPKNNPLNCNDNNQKNLQNIGNNKNKIRDEVLIIDEESVNLAIKEYVLKTIYRKKNVDFLYEKLEFQQKDNLMVNRNIKYPSGLPPYLPDDCSVNTILPSWDIKYNFNSSKRKIKK</sequence>
<evidence type="ECO:0000259" key="13">
    <source>
        <dbReference type="Pfam" id="PF02784"/>
    </source>
</evidence>
<comment type="pathway">
    <text evidence="2">Amine and polyamine biosynthesis; S-adenosylmethioninamine biosynthesis; S-adenosylmethioninamine from S-adenosyl-L-methionine: step 1/1.</text>
</comment>
<keyword evidence="8" id="KW-0456">Lyase</keyword>
<feature type="region of interest" description="Disordered" evidence="11">
    <location>
        <begin position="1162"/>
        <end position="1198"/>
    </location>
</feature>
<proteinExistence type="inferred from homology"/>
<evidence type="ECO:0000256" key="7">
    <source>
        <dbReference type="ARBA" id="ARBA00023115"/>
    </source>
</evidence>
<feature type="modified residue" description="N6-(pyridoxal phosphate)lysine" evidence="9">
    <location>
        <position position="870"/>
    </location>
</feature>
<feature type="domain" description="Orn/DAP/Arg decarboxylase 2 N-terminal" evidence="13">
    <location>
        <begin position="847"/>
        <end position="1123"/>
    </location>
</feature>
<dbReference type="InterPro" id="IPR009006">
    <property type="entry name" value="Ala_racemase/Decarboxylase_C"/>
</dbReference>
<accession>A0A024VK72</accession>
<gene>
    <name evidence="14" type="ORF">PFFCH_03822</name>
</gene>
<dbReference type="SUPFAM" id="SSF50621">
    <property type="entry name" value="Alanine racemase C-terminal domain-like"/>
    <property type="match status" value="1"/>
</dbReference>
<dbReference type="Pfam" id="PF02784">
    <property type="entry name" value="Orn_Arg_deC_N"/>
    <property type="match status" value="1"/>
</dbReference>
<feature type="compositionally biased region" description="Basic and acidic residues" evidence="11">
    <location>
        <begin position="1162"/>
        <end position="1172"/>
    </location>
</feature>
<evidence type="ECO:0000256" key="10">
    <source>
        <dbReference type="RuleBase" id="RU003737"/>
    </source>
</evidence>
<feature type="compositionally biased region" description="Low complexity" evidence="11">
    <location>
        <begin position="1449"/>
        <end position="1465"/>
    </location>
</feature>
<feature type="region of interest" description="Disordered" evidence="11">
    <location>
        <begin position="351"/>
        <end position="382"/>
    </location>
</feature>
<evidence type="ECO:0000256" key="4">
    <source>
        <dbReference type="ARBA" id="ARBA00008872"/>
    </source>
</evidence>
<evidence type="ECO:0000256" key="1">
    <source>
        <dbReference type="ARBA" id="ARBA00001933"/>
    </source>
</evidence>
<organism evidence="14 15">
    <name type="scientific">Plasmodium falciparum FCH/4</name>
    <dbReference type="NCBI Taxonomy" id="1036724"/>
    <lineage>
        <taxon>Eukaryota</taxon>
        <taxon>Sar</taxon>
        <taxon>Alveolata</taxon>
        <taxon>Apicomplexa</taxon>
        <taxon>Aconoidasida</taxon>
        <taxon>Haemosporida</taxon>
        <taxon>Plasmodiidae</taxon>
        <taxon>Plasmodium</taxon>
        <taxon>Plasmodium (Laverania)</taxon>
    </lineage>
</organism>
<keyword evidence="5 9" id="KW-0663">Pyridoxal phosphate</keyword>
<evidence type="ECO:0000313" key="15">
    <source>
        <dbReference type="Proteomes" id="UP000030656"/>
    </source>
</evidence>
<feature type="region of interest" description="Disordered" evidence="11">
    <location>
        <begin position="711"/>
        <end position="752"/>
    </location>
</feature>
<dbReference type="Proteomes" id="UP000030656">
    <property type="component" value="Unassembled WGS sequence"/>
</dbReference>
<dbReference type="FunFam" id="3.20.20.10:FF:000022">
    <property type="entry name" value="S-adenosylmethionine decarboxylase-ornithine decarboxylase"/>
    <property type="match status" value="1"/>
</dbReference>
<dbReference type="InterPro" id="IPR016067">
    <property type="entry name" value="S-AdoMet_deCO2ase_core"/>
</dbReference>
<reference evidence="14 15" key="1">
    <citation type="submission" date="2013-02" db="EMBL/GenBank/DDBJ databases">
        <title>The Genome Annotation of Plasmodium falciparum FCH/4.</title>
        <authorList>
            <consortium name="The Broad Institute Genome Sequencing Platform"/>
            <consortium name="The Broad Institute Genome Sequencing Center for Infectious Disease"/>
            <person name="Neafsey D."/>
            <person name="Hoffman S."/>
            <person name="Volkman S."/>
            <person name="Rosenthal P."/>
            <person name="Walker B."/>
            <person name="Young S.K."/>
            <person name="Zeng Q."/>
            <person name="Gargeya S."/>
            <person name="Fitzgerald M."/>
            <person name="Haas B."/>
            <person name="Abouelleil A."/>
            <person name="Allen A.W."/>
            <person name="Alvarado L."/>
            <person name="Arachchi H.M."/>
            <person name="Berlin A.M."/>
            <person name="Chapman S.B."/>
            <person name="Gainer-Dewar J."/>
            <person name="Goldberg J."/>
            <person name="Griggs A."/>
            <person name="Gujja S."/>
            <person name="Hansen M."/>
            <person name="Howarth C."/>
            <person name="Imamovic A."/>
            <person name="Ireland A."/>
            <person name="Larimer J."/>
            <person name="McCowan C."/>
            <person name="Murphy C."/>
            <person name="Pearson M."/>
            <person name="Poon T.W."/>
            <person name="Priest M."/>
            <person name="Roberts A."/>
            <person name="Saif S."/>
            <person name="Shea T."/>
            <person name="Sisk P."/>
            <person name="Sykes S."/>
            <person name="Wortman J."/>
            <person name="Nusbaum C."/>
            <person name="Birren B."/>
        </authorList>
    </citation>
    <scope>NUCLEOTIDE SEQUENCE [LARGE SCALE GENOMIC DNA]</scope>
    <source>
        <strain evidence="14 15">FCH/4</strain>
    </source>
</reference>
<feature type="compositionally biased region" description="Low complexity" evidence="11">
    <location>
        <begin position="713"/>
        <end position="745"/>
    </location>
</feature>
<dbReference type="GO" id="GO:0033387">
    <property type="term" value="P:putrescine biosynthetic process from arginine, via ornithine"/>
    <property type="evidence" value="ECO:0007669"/>
    <property type="project" value="TreeGrafter"/>
</dbReference>
<evidence type="ECO:0000256" key="9">
    <source>
        <dbReference type="PIRSR" id="PIRSR600183-50"/>
    </source>
</evidence>
<dbReference type="PANTHER" id="PTHR11482:SF6">
    <property type="entry name" value="ORNITHINE DECARBOXYLASE 1-RELATED"/>
    <property type="match status" value="1"/>
</dbReference>
<dbReference type="FunFam" id="3.20.20.10:FF:000020">
    <property type="entry name" value="S-adenosylmethionine decarboxylase/ornithine decarboxylase"/>
    <property type="match status" value="1"/>
</dbReference>
<dbReference type="InterPro" id="IPR002433">
    <property type="entry name" value="Orn_de-COase"/>
</dbReference>
<feature type="domain" description="Orn/DAP/Arg decarboxylase 2 C-terminal" evidence="12">
    <location>
        <begin position="1290"/>
        <end position="1381"/>
    </location>
</feature>
<evidence type="ECO:0000256" key="2">
    <source>
        <dbReference type="ARBA" id="ARBA00004911"/>
    </source>
</evidence>
<evidence type="ECO:0000313" key="14">
    <source>
        <dbReference type="EMBL" id="ETW28693.1"/>
    </source>
</evidence>
<comment type="similarity">
    <text evidence="3">Belongs to the eukaryotic AdoMetDC family.</text>
</comment>
<evidence type="ECO:0000256" key="5">
    <source>
        <dbReference type="ARBA" id="ARBA00022898"/>
    </source>
</evidence>
<evidence type="ECO:0000256" key="8">
    <source>
        <dbReference type="ARBA" id="ARBA00023239"/>
    </source>
</evidence>
<dbReference type="PANTHER" id="PTHR11482">
    <property type="entry name" value="ARGININE/DIAMINOPIMELATE/ORNITHINE DECARBOXYLASE"/>
    <property type="match status" value="1"/>
</dbReference>
<evidence type="ECO:0000256" key="11">
    <source>
        <dbReference type="SAM" id="MobiDB-lite"/>
    </source>
</evidence>
<evidence type="ECO:0000259" key="12">
    <source>
        <dbReference type="Pfam" id="PF00278"/>
    </source>
</evidence>
<reference evidence="14 15" key="2">
    <citation type="submission" date="2013-02" db="EMBL/GenBank/DDBJ databases">
        <title>The Genome Sequence of Plasmodium falciparum FCH/4.</title>
        <authorList>
            <consortium name="The Broad Institute Genome Sequencing Platform"/>
            <consortium name="The Broad Institute Genome Sequencing Center for Infectious Disease"/>
            <person name="Neafsey D."/>
            <person name="Cheeseman I."/>
            <person name="Volkman S."/>
            <person name="Adams J."/>
            <person name="Walker B."/>
            <person name="Young S.K."/>
            <person name="Zeng Q."/>
            <person name="Gargeya S."/>
            <person name="Fitzgerald M."/>
            <person name="Haas B."/>
            <person name="Abouelleil A."/>
            <person name="Alvarado L."/>
            <person name="Arachchi H.M."/>
            <person name="Berlin A.M."/>
            <person name="Chapman S.B."/>
            <person name="Dewar J."/>
            <person name="Goldberg J."/>
            <person name="Griggs A."/>
            <person name="Gujja S."/>
            <person name="Hansen M."/>
            <person name="Howarth C."/>
            <person name="Imamovic A."/>
            <person name="Larimer J."/>
            <person name="McCowan C."/>
            <person name="Murphy C."/>
            <person name="Neiman D."/>
            <person name="Pearson M."/>
            <person name="Priest M."/>
            <person name="Roberts A."/>
            <person name="Saif S."/>
            <person name="Shea T."/>
            <person name="Sisk P."/>
            <person name="Sykes S."/>
            <person name="Wortman J."/>
            <person name="Nusbaum C."/>
            <person name="Birren B."/>
        </authorList>
    </citation>
    <scope>NUCLEOTIDE SEQUENCE [LARGE SCALE GENOMIC DNA]</scope>
    <source>
        <strain evidence="14 15">FCH/4</strain>
    </source>
</reference>
<dbReference type="UniPathway" id="UPA00331">
    <property type="reaction ID" value="UER00451"/>
</dbReference>
<dbReference type="GO" id="GO:0004014">
    <property type="term" value="F:adenosylmethionine decarboxylase activity"/>
    <property type="evidence" value="ECO:0007669"/>
    <property type="project" value="InterPro"/>
</dbReference>
<dbReference type="Pfam" id="PF01536">
    <property type="entry name" value="SAM_decarbox"/>
    <property type="match status" value="2"/>
</dbReference>
<evidence type="ECO:0000256" key="6">
    <source>
        <dbReference type="ARBA" id="ARBA00023066"/>
    </source>
</evidence>
<keyword evidence="6" id="KW-0745">Spermidine biosynthesis</keyword>
<dbReference type="GO" id="GO:0005737">
    <property type="term" value="C:cytoplasm"/>
    <property type="evidence" value="ECO:0007669"/>
    <property type="project" value="TreeGrafter"/>
</dbReference>
<dbReference type="FunFam" id="2.40.37.10:FF:000018">
    <property type="entry name" value="S-adenosylmethionine decarboxylase/ornithine decarboxylase"/>
    <property type="match status" value="1"/>
</dbReference>
<dbReference type="Pfam" id="PF00278">
    <property type="entry name" value="Orn_DAP_Arg_deC"/>
    <property type="match status" value="1"/>
</dbReference>
<feature type="active site" description="Proton donor" evidence="9">
    <location>
        <position position="1354"/>
    </location>
</feature>
<evidence type="ECO:0000256" key="3">
    <source>
        <dbReference type="ARBA" id="ARBA00008466"/>
    </source>
</evidence>
<dbReference type="GO" id="GO:0008295">
    <property type="term" value="P:spermidine biosynthetic process"/>
    <property type="evidence" value="ECO:0007669"/>
    <property type="project" value="UniProtKB-KW"/>
</dbReference>
<evidence type="ECO:0008006" key="16">
    <source>
        <dbReference type="Google" id="ProtNLM"/>
    </source>
</evidence>
<dbReference type="PRINTS" id="PR01182">
    <property type="entry name" value="ORNDCRBXLASE"/>
</dbReference>
<dbReference type="Gene3D" id="2.40.37.10">
    <property type="entry name" value="Lyase, Ornithine Decarboxylase, Chain A, domain 1"/>
    <property type="match status" value="2"/>
</dbReference>
<dbReference type="InterPro" id="IPR048283">
    <property type="entry name" value="AdoMetDC-like"/>
</dbReference>
<dbReference type="SUPFAM" id="SSF56276">
    <property type="entry name" value="S-adenosylmethionine decarboxylase"/>
    <property type="match status" value="1"/>
</dbReference>
<feature type="region of interest" description="Disordered" evidence="11">
    <location>
        <begin position="1422"/>
        <end position="1465"/>
    </location>
</feature>
<dbReference type="Gene3D" id="3.20.20.10">
    <property type="entry name" value="Alanine racemase"/>
    <property type="match status" value="2"/>
</dbReference>
<comment type="cofactor">
    <cofactor evidence="1 9">
        <name>pyridoxal 5'-phosphate</name>
        <dbReference type="ChEBI" id="CHEBI:597326"/>
    </cofactor>
</comment>
<dbReference type="FunFam" id="3.60.90.10:FF:000014">
    <property type="entry name" value="S-adenosylmethionine decarboxylase-ornithine decarboxylase"/>
    <property type="match status" value="1"/>
</dbReference>
<keyword evidence="7" id="KW-0620">Polyamine biosynthesis</keyword>
<dbReference type="GO" id="GO:0004586">
    <property type="term" value="F:ornithine decarboxylase activity"/>
    <property type="evidence" value="ECO:0007669"/>
    <property type="project" value="TreeGrafter"/>
</dbReference>
<dbReference type="FunFam" id="3.60.90.10:FF:000010">
    <property type="entry name" value="S-adenosylmethionine decarboxylase-ornithine decarboxylase"/>
    <property type="match status" value="1"/>
</dbReference>
<dbReference type="InterPro" id="IPR000183">
    <property type="entry name" value="Orn/DAP/Arg_de-COase"/>
</dbReference>
<dbReference type="PRINTS" id="PR01179">
    <property type="entry name" value="ODADCRBXLASE"/>
</dbReference>
<name>A0A024VK72_PLAFA</name>
<dbReference type="InterPro" id="IPR022643">
    <property type="entry name" value="De-COase2_C"/>
</dbReference>
<dbReference type="OrthoDB" id="5034579at2759"/>
<feature type="compositionally biased region" description="Low complexity" evidence="11">
    <location>
        <begin position="1173"/>
        <end position="1190"/>
    </location>
</feature>
<protein>
    <recommendedName>
        <fullName evidence="16">Adenosylmethionine decarboxylase</fullName>
    </recommendedName>
</protein>
<feature type="compositionally biased region" description="Basic and acidic residues" evidence="11">
    <location>
        <begin position="364"/>
        <end position="382"/>
    </location>
</feature>
<dbReference type="InterPro" id="IPR029066">
    <property type="entry name" value="PLP-binding_barrel"/>
</dbReference>